<keyword evidence="2" id="KW-0472">Membrane</keyword>
<keyword evidence="2" id="KW-0812">Transmembrane</keyword>
<dbReference type="EMBL" id="WTYD01000002">
    <property type="protein sequence ID" value="MXO54523.1"/>
    <property type="molecule type" value="Genomic_DNA"/>
</dbReference>
<evidence type="ECO:0000256" key="2">
    <source>
        <dbReference type="SAM" id="Phobius"/>
    </source>
</evidence>
<evidence type="ECO:0000313" key="4">
    <source>
        <dbReference type="Proteomes" id="UP000430272"/>
    </source>
</evidence>
<dbReference type="OrthoDB" id="7402329at2"/>
<feature type="transmembrane region" description="Helical" evidence="2">
    <location>
        <begin position="136"/>
        <end position="155"/>
    </location>
</feature>
<sequence>MTLFDTLFAAQDLSRVLVLAMLAGIGVMIGGKLAKGNWNFLHPLLPGGVSGAFTALAVLLTLPLGQSPLTRWALTGLMLAGGLLLLLFSELGRYARLRRGDDGPERCFDRPTLVRRISVSIAFEILPYSVLLGAAAAASATTAVAVSAALVFANLEIGRQAIDEYRSAQVSRMDQLALLVLFSLLFIGIALLTFWALHGFTDSGRGWLAAIIPGFLIVASARALLRMGTGSVAANHMTLPAFVGGFALLGLAISALGELSRELDVSNSTFQHSPAQSVTTTKRREKGGR</sequence>
<feature type="transmembrane region" description="Helical" evidence="2">
    <location>
        <begin position="72"/>
        <end position="92"/>
    </location>
</feature>
<keyword evidence="4" id="KW-1185">Reference proteome</keyword>
<dbReference type="RefSeq" id="WP_156843018.1">
    <property type="nucleotide sequence ID" value="NZ_BAABDV010000001.1"/>
</dbReference>
<feature type="region of interest" description="Disordered" evidence="1">
    <location>
        <begin position="270"/>
        <end position="289"/>
    </location>
</feature>
<dbReference type="AlphaFoldDB" id="A0A844YBB5"/>
<feature type="transmembrane region" description="Helical" evidence="2">
    <location>
        <begin position="13"/>
        <end position="31"/>
    </location>
</feature>
<protein>
    <submittedName>
        <fullName evidence="3">Uncharacterized protein</fullName>
    </submittedName>
</protein>
<feature type="transmembrane region" description="Helical" evidence="2">
    <location>
        <begin position="237"/>
        <end position="257"/>
    </location>
</feature>
<accession>A0A844YBB5</accession>
<gene>
    <name evidence="3" type="ORF">GRI47_10985</name>
</gene>
<organism evidence="3 4">
    <name type="scientific">Qipengyuania pelagi</name>
    <dbReference type="NCBI Taxonomy" id="994320"/>
    <lineage>
        <taxon>Bacteria</taxon>
        <taxon>Pseudomonadati</taxon>
        <taxon>Pseudomonadota</taxon>
        <taxon>Alphaproteobacteria</taxon>
        <taxon>Sphingomonadales</taxon>
        <taxon>Erythrobacteraceae</taxon>
        <taxon>Qipengyuania</taxon>
    </lineage>
</organism>
<comment type="caution">
    <text evidence="3">The sequence shown here is derived from an EMBL/GenBank/DDBJ whole genome shotgun (WGS) entry which is preliminary data.</text>
</comment>
<keyword evidence="2" id="KW-1133">Transmembrane helix</keyword>
<feature type="transmembrane region" description="Helical" evidence="2">
    <location>
        <begin position="176"/>
        <end position="200"/>
    </location>
</feature>
<name>A0A844YBB5_9SPHN</name>
<proteinExistence type="predicted"/>
<evidence type="ECO:0000256" key="1">
    <source>
        <dbReference type="SAM" id="MobiDB-lite"/>
    </source>
</evidence>
<feature type="transmembrane region" description="Helical" evidence="2">
    <location>
        <begin position="43"/>
        <end position="66"/>
    </location>
</feature>
<reference evidence="3 4" key="1">
    <citation type="submission" date="2019-12" db="EMBL/GenBank/DDBJ databases">
        <title>Genomic-based taxomic classification of the family Erythrobacteraceae.</title>
        <authorList>
            <person name="Xu L."/>
        </authorList>
    </citation>
    <scope>NUCLEOTIDE SEQUENCE [LARGE SCALE GENOMIC DNA]</scope>
    <source>
        <strain evidence="3 4">JCM 17468</strain>
    </source>
</reference>
<feature type="transmembrane region" description="Helical" evidence="2">
    <location>
        <begin position="206"/>
        <end position="225"/>
    </location>
</feature>
<dbReference type="Proteomes" id="UP000430272">
    <property type="component" value="Unassembled WGS sequence"/>
</dbReference>
<feature type="compositionally biased region" description="Polar residues" evidence="1">
    <location>
        <begin position="270"/>
        <end position="280"/>
    </location>
</feature>
<evidence type="ECO:0000313" key="3">
    <source>
        <dbReference type="EMBL" id="MXO54523.1"/>
    </source>
</evidence>